<dbReference type="InterPro" id="IPR046755">
    <property type="entry name" value="VAS1_LD"/>
</dbReference>
<organism evidence="10 11">
    <name type="scientific">Anguilla anguilla</name>
    <name type="common">European freshwater eel</name>
    <name type="synonym">Muraena anguilla</name>
    <dbReference type="NCBI Taxonomy" id="7936"/>
    <lineage>
        <taxon>Eukaryota</taxon>
        <taxon>Metazoa</taxon>
        <taxon>Chordata</taxon>
        <taxon>Craniata</taxon>
        <taxon>Vertebrata</taxon>
        <taxon>Euteleostomi</taxon>
        <taxon>Actinopterygii</taxon>
        <taxon>Neopterygii</taxon>
        <taxon>Teleostei</taxon>
        <taxon>Anguilliformes</taxon>
        <taxon>Anguillidae</taxon>
        <taxon>Anguilla</taxon>
    </lineage>
</organism>
<dbReference type="InterPro" id="IPR046756">
    <property type="entry name" value="VAS1/VOA1_TM"/>
</dbReference>
<evidence type="ECO:0000256" key="1">
    <source>
        <dbReference type="ARBA" id="ARBA00004167"/>
    </source>
</evidence>
<feature type="chain" id="PRO_5038832772" description="ATPase H+ transporting accessory protein 1a" evidence="7">
    <location>
        <begin position="30"/>
        <end position="469"/>
    </location>
</feature>
<sequence length="469" mass="50537">MAVSCVSTAPVVMAFLLFLSAILSTGSCGGQVPLVLWSSEGHPVPRQTPPPAGHVVSAAELDSYLSSVLAATPRYTLLFLQDELSVDDFTVFGGVFGNKEDSVFPHLESALKASSSPLVLPALSWGGSSAVLPLLQQHLGTPPLYLDPPSLTQLRLNASVAALLVIPLPYKAGSGPESSRDALSGNDAVIGQVLEIMKAQAVPYTAIYTAFKPSRQVAEDLSEGVQSVGRSLLQAPAGTLAPLQYSVNGTACILLWAESLEVSVFNKTWQTYDLAPETFSTSLNVTNPNVTLANSTCGATQAESRLVLNYANVLGFRKFSLTFTMSRRFYPVSAREWFTLDAVELEYDGQTAFFNGSRDLNAPAEYSYHCASVTSFSHALLVPFDPTESGQWRLSFTDFQIQGFSVAGPRFSYASDCASFFTPGIWMGLLVTLLMLLILTYGLHMITQLRTMDRFDDPKGPAISVPLNE</sequence>
<keyword evidence="7" id="KW-0732">Signal</keyword>
<comment type="subcellular location">
    <subcellularLocation>
        <location evidence="1">Membrane</location>
        <topology evidence="1">Single-pass membrane protein</topology>
    </subcellularLocation>
</comment>
<evidence type="ECO:0000259" key="9">
    <source>
        <dbReference type="Pfam" id="PF20520"/>
    </source>
</evidence>
<evidence type="ECO:0000256" key="6">
    <source>
        <dbReference type="SAM" id="Phobius"/>
    </source>
</evidence>
<gene>
    <name evidence="10" type="ORF">ANANG_G00218030</name>
</gene>
<keyword evidence="11" id="KW-1185">Reference proteome</keyword>
<reference evidence="10" key="1">
    <citation type="submission" date="2021-01" db="EMBL/GenBank/DDBJ databases">
        <title>A chromosome-scale assembly of European eel, Anguilla anguilla.</title>
        <authorList>
            <person name="Henkel C."/>
            <person name="Jong-Raadsen S.A."/>
            <person name="Dufour S."/>
            <person name="Weltzien F.-A."/>
            <person name="Palstra A.P."/>
            <person name="Pelster B."/>
            <person name="Spaink H.P."/>
            <person name="Van Den Thillart G.E."/>
            <person name="Jansen H."/>
            <person name="Zahm M."/>
            <person name="Klopp C."/>
            <person name="Cedric C."/>
            <person name="Louis A."/>
            <person name="Berthelot C."/>
            <person name="Parey E."/>
            <person name="Roest Crollius H."/>
            <person name="Montfort J."/>
            <person name="Robinson-Rechavi M."/>
            <person name="Bucao C."/>
            <person name="Bouchez O."/>
            <person name="Gislard M."/>
            <person name="Lluch J."/>
            <person name="Milhes M."/>
            <person name="Lampietro C."/>
            <person name="Lopez Roques C."/>
            <person name="Donnadieu C."/>
            <person name="Braasch I."/>
            <person name="Desvignes T."/>
            <person name="Postlethwait J."/>
            <person name="Bobe J."/>
            <person name="Guiguen Y."/>
            <person name="Dirks R."/>
        </authorList>
    </citation>
    <scope>NUCLEOTIDE SEQUENCE</scope>
    <source>
        <strain evidence="10">Tag_6206</strain>
        <tissue evidence="10">Liver</tissue>
    </source>
</reference>
<feature type="transmembrane region" description="Helical" evidence="6">
    <location>
        <begin position="425"/>
        <end position="444"/>
    </location>
</feature>
<dbReference type="EMBL" id="JAFIRN010000012">
    <property type="protein sequence ID" value="KAG5837902.1"/>
    <property type="molecule type" value="Genomic_DNA"/>
</dbReference>
<evidence type="ECO:0008006" key="12">
    <source>
        <dbReference type="Google" id="ProtNLM"/>
    </source>
</evidence>
<evidence type="ECO:0000313" key="11">
    <source>
        <dbReference type="Proteomes" id="UP001044222"/>
    </source>
</evidence>
<dbReference type="GO" id="GO:0030659">
    <property type="term" value="C:cytoplasmic vesicle membrane"/>
    <property type="evidence" value="ECO:0007669"/>
    <property type="project" value="UniProtKB-ARBA"/>
</dbReference>
<dbReference type="Gene3D" id="2.40.160.110">
    <property type="match status" value="1"/>
</dbReference>
<evidence type="ECO:0000256" key="5">
    <source>
        <dbReference type="ARBA" id="ARBA00023136"/>
    </source>
</evidence>
<comment type="caution">
    <text evidence="10">The sequence shown here is derived from an EMBL/GenBank/DDBJ whole genome shotgun (WGS) entry which is preliminary data.</text>
</comment>
<dbReference type="GO" id="GO:0030641">
    <property type="term" value="P:regulation of cellular pH"/>
    <property type="evidence" value="ECO:0007669"/>
    <property type="project" value="TreeGrafter"/>
</dbReference>
<dbReference type="FunFam" id="2.40.160.110:FF:000003">
    <property type="entry name" value="ATPase H+ transporting accessory protein 1"/>
    <property type="match status" value="1"/>
</dbReference>
<feature type="signal peptide" evidence="7">
    <location>
        <begin position="1"/>
        <end position="29"/>
    </location>
</feature>
<evidence type="ECO:0000256" key="4">
    <source>
        <dbReference type="ARBA" id="ARBA00022989"/>
    </source>
</evidence>
<evidence type="ECO:0000259" key="8">
    <source>
        <dbReference type="Pfam" id="PF05827"/>
    </source>
</evidence>
<dbReference type="GO" id="GO:0033176">
    <property type="term" value="C:proton-transporting V-type ATPase complex"/>
    <property type="evidence" value="ECO:0007669"/>
    <property type="project" value="TreeGrafter"/>
</dbReference>
<dbReference type="PANTHER" id="PTHR12471:SF2">
    <property type="entry name" value="V-TYPE PROTON ATPASE SUBUNIT S1"/>
    <property type="match status" value="1"/>
</dbReference>
<dbReference type="Pfam" id="PF20520">
    <property type="entry name" value="Ac45-VOA1_TM"/>
    <property type="match status" value="1"/>
</dbReference>
<dbReference type="PANTHER" id="PTHR12471">
    <property type="entry name" value="VACUOLAR ATP SYNTHASE SUBUNIT S1"/>
    <property type="match status" value="1"/>
</dbReference>
<proteinExistence type="inferred from homology"/>
<evidence type="ECO:0000256" key="7">
    <source>
        <dbReference type="SAM" id="SignalP"/>
    </source>
</evidence>
<feature type="domain" description="V-type proton ATPase subunit S1/VOA1 transmembrane" evidence="9">
    <location>
        <begin position="419"/>
        <end position="457"/>
    </location>
</feature>
<evidence type="ECO:0000256" key="3">
    <source>
        <dbReference type="ARBA" id="ARBA00022692"/>
    </source>
</evidence>
<dbReference type="GO" id="GO:0012505">
    <property type="term" value="C:endomembrane system"/>
    <property type="evidence" value="ECO:0007669"/>
    <property type="project" value="UniProtKB-ARBA"/>
</dbReference>
<protein>
    <recommendedName>
        <fullName evidence="12">ATPase H+ transporting accessory protein 1a</fullName>
    </recommendedName>
</protein>
<accession>A0A9D3LVS8</accession>
<keyword evidence="4 6" id="KW-1133">Transmembrane helix</keyword>
<keyword evidence="3 6" id="KW-0812">Transmembrane</keyword>
<dbReference type="AlphaFoldDB" id="A0A9D3LVS8"/>
<dbReference type="Pfam" id="PF05827">
    <property type="entry name" value="VAS1_LD"/>
    <property type="match status" value="1"/>
</dbReference>
<comment type="similarity">
    <text evidence="2">Belongs to the vacuolar ATPase subunit S1 family.</text>
</comment>
<feature type="domain" description="V-type proton ATPase subunit S1 luminal" evidence="8">
    <location>
        <begin position="251"/>
        <end position="404"/>
    </location>
</feature>
<dbReference type="GO" id="GO:0001671">
    <property type="term" value="F:ATPase activator activity"/>
    <property type="evidence" value="ECO:0007669"/>
    <property type="project" value="TreeGrafter"/>
</dbReference>
<evidence type="ECO:0000313" key="10">
    <source>
        <dbReference type="EMBL" id="KAG5837902.1"/>
    </source>
</evidence>
<evidence type="ECO:0000256" key="2">
    <source>
        <dbReference type="ARBA" id="ARBA00009037"/>
    </source>
</evidence>
<dbReference type="GO" id="GO:0098588">
    <property type="term" value="C:bounding membrane of organelle"/>
    <property type="evidence" value="ECO:0007669"/>
    <property type="project" value="UniProtKB-ARBA"/>
</dbReference>
<dbReference type="Proteomes" id="UP001044222">
    <property type="component" value="Chromosome 12"/>
</dbReference>
<dbReference type="InterPro" id="IPR008388">
    <property type="entry name" value="Ac45_acc_su"/>
</dbReference>
<keyword evidence="5 6" id="KW-0472">Membrane</keyword>
<name>A0A9D3LVS8_ANGAN</name>